<gene>
    <name evidence="2" type="ORF">NCTC13156_00155</name>
</gene>
<keyword evidence="1" id="KW-0175">Coiled coil</keyword>
<sequence>MQEVLKNLEKWDFTREYYKFENYQCEVADIRKAFLNDNIEYFLDFWKEKNKFPFFELKHPFLNDIKTRAVYNIHMEYVNFIFMIDESNKYPWIFGQCQSLIDSIIVGDKVYIISKVMQEDLFRRIPRLSQIDASNIYFRNIDFGFLLEQGRPLHYFYDQFRYFCRFDCAKSVRANNSFFVPKNSLYLHEKDKQVFLFPTGIAATQMSSVINYAKKNELVENIDRNMENFIIKDVLEGNKEQIHNKMYDITLWFTICSEHRVWVQQISGYLSIIKELLRYYKSIRVYFDGITAYEGQKIDQGDDWGIFHKIKEKALAIEGLTIEPLIGVDYREKILKCREVDYYICEAGTATLVPIRIFKKSGVVYSNSKYYTLCDPLEYSSRIKAVEPCFLEDVLMHEAALFQHVHIPWQHLFNLLAEVIGDSRIKKIEIPSLKEVILTWVFEEINAYEEKKIWYEKIYIFALIFAKANQFSIAITLIRNIFDFLSDEQKIYANEQLKLYEKLIKENKIDDAFSKQIQNLELEIQTKNQEITQTKNQLVSTKQQLDSKVKELDSKTKELSSLPIKKQTLEIKNLEQDLINKQLHTKQLEKELGYESNVLKELELNKQELIQTKNQLDFTKKQLESKTKELESKNKILSSNPNTSHPIQNASCFKGKLAYLNTLTTAKDRIHNHLSYKLGQAMIENSKSLLGYIRMPYVLSYIKDKHKQEQQQYQEAIKKNPNLKLPNLESYPNYQESLKEKECLTYKLGEAFIKASKTWYKGGYVKLWFEVRRLKGERK</sequence>
<dbReference type="AlphaFoldDB" id="A0A377Q0F1"/>
<dbReference type="RefSeq" id="WP_244907949.1">
    <property type="nucleotide sequence ID" value="NZ_UGJF01000001.1"/>
</dbReference>
<accession>A0A377Q0F1</accession>
<organism evidence="2 3">
    <name type="scientific">Helicobacter pullorum</name>
    <dbReference type="NCBI Taxonomy" id="35818"/>
    <lineage>
        <taxon>Bacteria</taxon>
        <taxon>Pseudomonadati</taxon>
        <taxon>Campylobacterota</taxon>
        <taxon>Epsilonproteobacteria</taxon>
        <taxon>Campylobacterales</taxon>
        <taxon>Helicobacteraceae</taxon>
        <taxon>Helicobacter</taxon>
    </lineage>
</organism>
<feature type="coiled-coil region" evidence="1">
    <location>
        <begin position="510"/>
        <end position="640"/>
    </location>
</feature>
<dbReference type="EMBL" id="UGJF01000001">
    <property type="protein sequence ID" value="STQ87343.1"/>
    <property type="molecule type" value="Genomic_DNA"/>
</dbReference>
<evidence type="ECO:0000313" key="3">
    <source>
        <dbReference type="Proteomes" id="UP000255269"/>
    </source>
</evidence>
<evidence type="ECO:0000256" key="1">
    <source>
        <dbReference type="SAM" id="Coils"/>
    </source>
</evidence>
<name>A0A377Q0F1_9HELI</name>
<evidence type="ECO:0008006" key="4">
    <source>
        <dbReference type="Google" id="ProtNLM"/>
    </source>
</evidence>
<dbReference type="Proteomes" id="UP000255269">
    <property type="component" value="Unassembled WGS sequence"/>
</dbReference>
<proteinExistence type="predicted"/>
<evidence type="ECO:0000313" key="2">
    <source>
        <dbReference type="EMBL" id="STQ87343.1"/>
    </source>
</evidence>
<protein>
    <recommendedName>
        <fullName evidence="4">Sugar transferase</fullName>
    </recommendedName>
</protein>
<reference evidence="2 3" key="1">
    <citation type="submission" date="2018-06" db="EMBL/GenBank/DDBJ databases">
        <authorList>
            <consortium name="Pathogen Informatics"/>
            <person name="Doyle S."/>
        </authorList>
    </citation>
    <scope>NUCLEOTIDE SEQUENCE [LARGE SCALE GENOMIC DNA]</scope>
    <source>
        <strain evidence="2 3">NCTC13156</strain>
    </source>
</reference>